<protein>
    <submittedName>
        <fullName evidence="1">Uncharacterized protein</fullName>
    </submittedName>
</protein>
<dbReference type="OrthoDB" id="2674909at2759"/>
<organism evidence="1 2">
    <name type="scientific">Rhizopogon vesiculosus</name>
    <dbReference type="NCBI Taxonomy" id="180088"/>
    <lineage>
        <taxon>Eukaryota</taxon>
        <taxon>Fungi</taxon>
        <taxon>Dikarya</taxon>
        <taxon>Basidiomycota</taxon>
        <taxon>Agaricomycotina</taxon>
        <taxon>Agaricomycetes</taxon>
        <taxon>Agaricomycetidae</taxon>
        <taxon>Boletales</taxon>
        <taxon>Suillineae</taxon>
        <taxon>Rhizopogonaceae</taxon>
        <taxon>Rhizopogon</taxon>
    </lineage>
</organism>
<reference evidence="1 2" key="1">
    <citation type="submission" date="2016-03" db="EMBL/GenBank/DDBJ databases">
        <title>Comparative genomics of the ectomycorrhizal sister species Rhizopogon vinicolor and Rhizopogon vesiculosus (Basidiomycota: Boletales) reveals a divergence of the mating type B locus.</title>
        <authorList>
            <person name="Mujic A.B."/>
            <person name="Kuo A."/>
            <person name="Tritt A."/>
            <person name="Lipzen A."/>
            <person name="Chen C."/>
            <person name="Johnson J."/>
            <person name="Sharma A."/>
            <person name="Barry K."/>
            <person name="Grigoriev I.V."/>
            <person name="Spatafora J.W."/>
        </authorList>
    </citation>
    <scope>NUCLEOTIDE SEQUENCE [LARGE SCALE GENOMIC DNA]</scope>
    <source>
        <strain evidence="1 2">AM-OR11-056</strain>
    </source>
</reference>
<name>A0A1J8RES8_9AGAM</name>
<sequence>MSNISPALLSTSEASSGGQFLEIERTEGALISWLQKDAHEILPVPLFITASVLFAWVDLHDLRAVLEVSLSEVATETQFHRETPTVFHLRGGRYLMEERMYRAQMELSLFSKAIVNLCEEMNTRCHAASHPDRKMFTNDTVRYIGACQAPSPVNLHCFRPTVAVQEKCTAWLLTLSHPQHIVQVSDCSGTLLDSQLIVEVPELHEFLLSPGERRLSLPHFVKALVDNVAYRAYINTSLAELDEPLGIDNCDNFKVKEDRTLDVLKSDLQILYLKKQRAQAEVNMFCEAIERTSEFGSTDGGGHTALLQFSYTKMTAGTTSGISTTCESRPPANDYRNDSFTDACSTSYASSNASEF</sequence>
<gene>
    <name evidence="1" type="ORF">AZE42_13098</name>
</gene>
<dbReference type="Proteomes" id="UP000183567">
    <property type="component" value="Unassembled WGS sequence"/>
</dbReference>
<evidence type="ECO:0000313" key="1">
    <source>
        <dbReference type="EMBL" id="OJA20274.1"/>
    </source>
</evidence>
<keyword evidence="2" id="KW-1185">Reference proteome</keyword>
<evidence type="ECO:0000313" key="2">
    <source>
        <dbReference type="Proteomes" id="UP000183567"/>
    </source>
</evidence>
<proteinExistence type="predicted"/>
<accession>A0A1J8RES8</accession>
<dbReference type="EMBL" id="LVVM01000659">
    <property type="protein sequence ID" value="OJA20274.1"/>
    <property type="molecule type" value="Genomic_DNA"/>
</dbReference>
<dbReference type="AlphaFoldDB" id="A0A1J8RES8"/>
<comment type="caution">
    <text evidence="1">The sequence shown here is derived from an EMBL/GenBank/DDBJ whole genome shotgun (WGS) entry which is preliminary data.</text>
</comment>